<evidence type="ECO:0000313" key="3">
    <source>
        <dbReference type="Proteomes" id="UP000299102"/>
    </source>
</evidence>
<feature type="compositionally biased region" description="Basic and acidic residues" evidence="1">
    <location>
        <begin position="218"/>
        <end position="234"/>
    </location>
</feature>
<evidence type="ECO:0000313" key="2">
    <source>
        <dbReference type="EMBL" id="GBP43921.1"/>
    </source>
</evidence>
<gene>
    <name evidence="2" type="ORF">EVAR_41778_1</name>
</gene>
<feature type="compositionally biased region" description="Pro residues" evidence="1">
    <location>
        <begin position="299"/>
        <end position="312"/>
    </location>
</feature>
<dbReference type="EMBL" id="BGZK01000444">
    <property type="protein sequence ID" value="GBP43921.1"/>
    <property type="molecule type" value="Genomic_DNA"/>
</dbReference>
<name>A0A4C1VYM6_EUMVA</name>
<comment type="caution">
    <text evidence="2">The sequence shown here is derived from an EMBL/GenBank/DDBJ whole genome shotgun (WGS) entry which is preliminary data.</text>
</comment>
<feature type="region of interest" description="Disordered" evidence="1">
    <location>
        <begin position="214"/>
        <end position="239"/>
    </location>
</feature>
<organism evidence="2 3">
    <name type="scientific">Eumeta variegata</name>
    <name type="common">Bagworm moth</name>
    <name type="synonym">Eumeta japonica</name>
    <dbReference type="NCBI Taxonomy" id="151549"/>
    <lineage>
        <taxon>Eukaryota</taxon>
        <taxon>Metazoa</taxon>
        <taxon>Ecdysozoa</taxon>
        <taxon>Arthropoda</taxon>
        <taxon>Hexapoda</taxon>
        <taxon>Insecta</taxon>
        <taxon>Pterygota</taxon>
        <taxon>Neoptera</taxon>
        <taxon>Endopterygota</taxon>
        <taxon>Lepidoptera</taxon>
        <taxon>Glossata</taxon>
        <taxon>Ditrysia</taxon>
        <taxon>Tineoidea</taxon>
        <taxon>Psychidae</taxon>
        <taxon>Oiketicinae</taxon>
        <taxon>Eumeta</taxon>
    </lineage>
</organism>
<dbReference type="AlphaFoldDB" id="A0A4C1VYM6"/>
<sequence length="322" mass="36664">MEKMKKMKLDEEDQQFIAQEVENRTSVDEIEDFVLEPSNPNSLPSCSDTSETISIFVWRKNSNAPHIFHEIYVKLHEAHRVEGSLLSCFEYRQHIARGLINHFTCKQRSRLTLVSSEKVRNQWTSKYFQKNSTYRKSTMTSNVQRAIAENRAQGGDIYQLDLKFFTLALRESEAGDVRRLSPTRGTSGTNSLICSQRSLFVFILFTNVPAPRQTSLEPIKRDPADKAKKEEKKSSATHPAVVRAPKKAFQGLKFTAAGPRRLLNRGRARRSQCAPASARVKLLDFSAPNQFSNRHLLLPPQPPTRPAPPPRRSPPHLLLQMS</sequence>
<protein>
    <submittedName>
        <fullName evidence="2">Uncharacterized protein</fullName>
    </submittedName>
</protein>
<evidence type="ECO:0000256" key="1">
    <source>
        <dbReference type="SAM" id="MobiDB-lite"/>
    </source>
</evidence>
<accession>A0A4C1VYM6</accession>
<keyword evidence="3" id="KW-1185">Reference proteome</keyword>
<dbReference type="Proteomes" id="UP000299102">
    <property type="component" value="Unassembled WGS sequence"/>
</dbReference>
<feature type="region of interest" description="Disordered" evidence="1">
    <location>
        <begin position="291"/>
        <end position="322"/>
    </location>
</feature>
<reference evidence="2 3" key="1">
    <citation type="journal article" date="2019" name="Commun. Biol.">
        <title>The bagworm genome reveals a unique fibroin gene that provides high tensile strength.</title>
        <authorList>
            <person name="Kono N."/>
            <person name="Nakamura H."/>
            <person name="Ohtoshi R."/>
            <person name="Tomita M."/>
            <person name="Numata K."/>
            <person name="Arakawa K."/>
        </authorList>
    </citation>
    <scope>NUCLEOTIDE SEQUENCE [LARGE SCALE GENOMIC DNA]</scope>
</reference>
<proteinExistence type="predicted"/>